<feature type="modified residue" description="4-aspartylphosphate" evidence="8">
    <location>
        <position position="55"/>
    </location>
</feature>
<protein>
    <submittedName>
        <fullName evidence="11">Response regulator</fullName>
    </submittedName>
</protein>
<dbReference type="GO" id="GO:0005737">
    <property type="term" value="C:cytoplasm"/>
    <property type="evidence" value="ECO:0007669"/>
    <property type="project" value="UniProtKB-SubCell"/>
</dbReference>
<dbReference type="InterPro" id="IPR011006">
    <property type="entry name" value="CheY-like_superfamily"/>
</dbReference>
<reference evidence="11 12" key="1">
    <citation type="submission" date="2019-07" db="EMBL/GenBank/DDBJ databases">
        <authorList>
            <person name="Kim J."/>
        </authorList>
    </citation>
    <scope>NUCLEOTIDE SEQUENCE [LARGE SCALE GENOMIC DNA]</scope>
    <source>
        <strain evidence="11 12">JC52</strain>
    </source>
</reference>
<evidence type="ECO:0000259" key="9">
    <source>
        <dbReference type="PROSITE" id="PS01124"/>
    </source>
</evidence>
<accession>A0A559KGP3</accession>
<dbReference type="PANTHER" id="PTHR42713">
    <property type="entry name" value="HISTIDINE KINASE-RELATED"/>
    <property type="match status" value="1"/>
</dbReference>
<evidence type="ECO:0000259" key="10">
    <source>
        <dbReference type="PROSITE" id="PS50110"/>
    </source>
</evidence>
<keyword evidence="12" id="KW-1185">Reference proteome</keyword>
<dbReference type="Gene3D" id="1.10.10.60">
    <property type="entry name" value="Homeodomain-like"/>
    <property type="match status" value="2"/>
</dbReference>
<keyword evidence="7" id="KW-0804">Transcription</keyword>
<evidence type="ECO:0000256" key="8">
    <source>
        <dbReference type="PROSITE-ProRule" id="PRU00169"/>
    </source>
</evidence>
<keyword evidence="3 8" id="KW-0597">Phosphoprotein</keyword>
<evidence type="ECO:0000256" key="1">
    <source>
        <dbReference type="ARBA" id="ARBA00004496"/>
    </source>
</evidence>
<keyword evidence="2" id="KW-0963">Cytoplasm</keyword>
<evidence type="ECO:0000313" key="11">
    <source>
        <dbReference type="EMBL" id="TVY11305.1"/>
    </source>
</evidence>
<dbReference type="SMART" id="SM00342">
    <property type="entry name" value="HTH_ARAC"/>
    <property type="match status" value="1"/>
</dbReference>
<dbReference type="InterPro" id="IPR018062">
    <property type="entry name" value="HTH_AraC-typ_CS"/>
</dbReference>
<evidence type="ECO:0000313" key="12">
    <source>
        <dbReference type="Proteomes" id="UP000317036"/>
    </source>
</evidence>
<proteinExistence type="predicted"/>
<dbReference type="EMBL" id="VNJI01000003">
    <property type="protein sequence ID" value="TVY11305.1"/>
    <property type="molecule type" value="Genomic_DNA"/>
</dbReference>
<dbReference type="GO" id="GO:0003700">
    <property type="term" value="F:DNA-binding transcription factor activity"/>
    <property type="evidence" value="ECO:0007669"/>
    <property type="project" value="InterPro"/>
</dbReference>
<dbReference type="OrthoDB" id="342399at2"/>
<evidence type="ECO:0000256" key="5">
    <source>
        <dbReference type="ARBA" id="ARBA00023015"/>
    </source>
</evidence>
<dbReference type="PROSITE" id="PS01124">
    <property type="entry name" value="HTH_ARAC_FAMILY_2"/>
    <property type="match status" value="1"/>
</dbReference>
<evidence type="ECO:0000256" key="2">
    <source>
        <dbReference type="ARBA" id="ARBA00022490"/>
    </source>
</evidence>
<dbReference type="Pfam" id="PF00072">
    <property type="entry name" value="Response_reg"/>
    <property type="match status" value="1"/>
</dbReference>
<keyword evidence="4" id="KW-0902">Two-component regulatory system</keyword>
<dbReference type="Gene3D" id="3.40.50.2300">
    <property type="match status" value="1"/>
</dbReference>
<dbReference type="InterPro" id="IPR018060">
    <property type="entry name" value="HTH_AraC"/>
</dbReference>
<dbReference type="PROSITE" id="PS50110">
    <property type="entry name" value="RESPONSE_REGULATORY"/>
    <property type="match status" value="1"/>
</dbReference>
<keyword evidence="5" id="KW-0805">Transcription regulation</keyword>
<name>A0A559KGP3_9BACL</name>
<evidence type="ECO:0000256" key="4">
    <source>
        <dbReference type="ARBA" id="ARBA00023012"/>
    </source>
</evidence>
<dbReference type="InterPro" id="IPR051552">
    <property type="entry name" value="HptR"/>
</dbReference>
<dbReference type="RefSeq" id="WP_144843215.1">
    <property type="nucleotide sequence ID" value="NZ_VNJI01000003.1"/>
</dbReference>
<dbReference type="InterPro" id="IPR020449">
    <property type="entry name" value="Tscrpt_reg_AraC-type_HTH"/>
</dbReference>
<dbReference type="Pfam" id="PF12833">
    <property type="entry name" value="HTH_18"/>
    <property type="match status" value="1"/>
</dbReference>
<dbReference type="SUPFAM" id="SSF46689">
    <property type="entry name" value="Homeodomain-like"/>
    <property type="match status" value="2"/>
</dbReference>
<organism evidence="11 12">
    <name type="scientific">Paenibacillus cremeus</name>
    <dbReference type="NCBI Taxonomy" id="2163881"/>
    <lineage>
        <taxon>Bacteria</taxon>
        <taxon>Bacillati</taxon>
        <taxon>Bacillota</taxon>
        <taxon>Bacilli</taxon>
        <taxon>Bacillales</taxon>
        <taxon>Paenibacillaceae</taxon>
        <taxon>Paenibacillus</taxon>
    </lineage>
</organism>
<dbReference type="PROSITE" id="PS00041">
    <property type="entry name" value="HTH_ARAC_FAMILY_1"/>
    <property type="match status" value="1"/>
</dbReference>
<dbReference type="PRINTS" id="PR00032">
    <property type="entry name" value="HTHARAC"/>
</dbReference>
<dbReference type="PANTHER" id="PTHR42713:SF3">
    <property type="entry name" value="TRANSCRIPTIONAL REGULATORY PROTEIN HPTR"/>
    <property type="match status" value="1"/>
</dbReference>
<gene>
    <name evidence="11" type="ORF">FPZ49_03465</name>
</gene>
<dbReference type="GO" id="GO:0000160">
    <property type="term" value="P:phosphorelay signal transduction system"/>
    <property type="evidence" value="ECO:0007669"/>
    <property type="project" value="UniProtKB-KW"/>
</dbReference>
<dbReference type="InterPro" id="IPR001789">
    <property type="entry name" value="Sig_transdc_resp-reg_receiver"/>
</dbReference>
<dbReference type="InterPro" id="IPR009057">
    <property type="entry name" value="Homeodomain-like_sf"/>
</dbReference>
<evidence type="ECO:0000256" key="7">
    <source>
        <dbReference type="ARBA" id="ARBA00023163"/>
    </source>
</evidence>
<dbReference type="GO" id="GO:0043565">
    <property type="term" value="F:sequence-specific DNA binding"/>
    <property type="evidence" value="ECO:0007669"/>
    <property type="project" value="InterPro"/>
</dbReference>
<evidence type="ECO:0000256" key="3">
    <source>
        <dbReference type="ARBA" id="ARBA00022553"/>
    </source>
</evidence>
<comment type="subcellular location">
    <subcellularLocation>
        <location evidence="1">Cytoplasm</location>
    </subcellularLocation>
</comment>
<dbReference type="SUPFAM" id="SSF52172">
    <property type="entry name" value="CheY-like"/>
    <property type="match status" value="1"/>
</dbReference>
<feature type="domain" description="Response regulatory" evidence="10">
    <location>
        <begin position="3"/>
        <end position="120"/>
    </location>
</feature>
<dbReference type="Proteomes" id="UP000317036">
    <property type="component" value="Unassembled WGS sequence"/>
</dbReference>
<keyword evidence="6" id="KW-0238">DNA-binding</keyword>
<evidence type="ECO:0000256" key="6">
    <source>
        <dbReference type="ARBA" id="ARBA00023125"/>
    </source>
</evidence>
<dbReference type="CDD" id="cd17536">
    <property type="entry name" value="REC_YesN-like"/>
    <property type="match status" value="1"/>
</dbReference>
<feature type="domain" description="HTH araC/xylS-type" evidence="9">
    <location>
        <begin position="383"/>
        <end position="481"/>
    </location>
</feature>
<dbReference type="SMART" id="SM00448">
    <property type="entry name" value="REC"/>
    <property type="match status" value="1"/>
</dbReference>
<comment type="caution">
    <text evidence="11">The sequence shown here is derived from an EMBL/GenBank/DDBJ whole genome shotgun (WGS) entry which is preliminary data.</text>
</comment>
<sequence>MYTVLLVDDEIWSLEGLRKLFRWEELGFSIVGGATDAAEAFEIICKVKPDLIVTDIRMPEMSGIDLLCMTRKQGIDSEFVIVSGYAEFEYAKEALRQGAFDYQLKPIDPEEANTMLGRLRQQLDTKYIHRSKQLREQLLAEASDPLGLLSEELSRMDGDYWQVVSYASEAVIDRIQLNARFSEIPHLLLQWSPLTAMLIVNGGPGLYAGVGAVLERSAWSGDIRIGLSSVSDRAGDLSRLIRESEMAAANHFIDGRHTMIQYQEKSSSKLEGAVRKLEKWIMLRNYPEFRIVVQGLPELFVKEELGVYHALSLWNQVVSIMKKRTECSERQLCRLEFFDYDQLLSRFDNLQELCYHLSELVEKILIDANVGVEKQGSCNENFKALLNYVNSAYDGDLSLSELAEKFYINMTYCSELFKKVTGYTFSDYVTKLRMEKAAEMMESGQHSIDEISLRTGYHDYYYFNKIFKKFYGVTPSQFAGRIAKNS</sequence>
<dbReference type="AlphaFoldDB" id="A0A559KGP3"/>